<evidence type="ECO:0000313" key="2">
    <source>
        <dbReference type="Proteomes" id="UP001152531"/>
    </source>
</evidence>
<proteinExistence type="predicted"/>
<sequence length="537" mass="58649">MSSEENKLNVQGYNIVTILKRLEAATSRLEDITMIQEDTRKPQEKSIANNMSNTSSVSSSSTSSGGSAPLTMNSVPKSIPEEDDEEEKTKSTIRFEEFIDDVVKPWAEQSKAIDTAVGESADQLYEAFKAQAEFLHIVSQAKKPQMTDPKFMEAVKPINEKIEKIGGIKDSNRQSKYFNHLNTITEGAPVLGWIVSDTPVSLIPEYKDSAQFWSNRIMKEYKDSDQTQVEWVKSFLGIFEPLKDYVKEFHTKGPKWNVNGKPLEEVLSKKSKSSAPAPPPSAAGGPPPPPPPPPANLFDDAPSSTSAAPAGGMNAVFADLNKGENITSGLKKVEKSQMNHKNPELKKAPAVPKKPTPPKKPSSLSSSSSVPTKKPARKELIDGSKWIIEHYTKADLQGEDLITIDAEMHQSIFVGNCKDITLQIKGKANAISVSNTSGCGIVIDSLISGIELIKAHKFGLQVLGTVADIDIDQCDEGSIYLSKECVEAETQIYSSKTTALNINVPKDDDYVELPAPEQFKHSIKNGKLVSEVVEHVA</sequence>
<keyword evidence="2" id="KW-1185">Reference proteome</keyword>
<accession>A0ACA9Y677</accession>
<reference evidence="1" key="1">
    <citation type="submission" date="2022-06" db="EMBL/GenBank/DDBJ databases">
        <authorList>
            <person name="Legras J.-L."/>
            <person name="Devillers H."/>
            <person name="Grondin C."/>
        </authorList>
    </citation>
    <scope>NUCLEOTIDE SEQUENCE</scope>
    <source>
        <strain evidence="1">CLIB 1444</strain>
    </source>
</reference>
<dbReference type="EMBL" id="CALSDN010000003">
    <property type="protein sequence ID" value="CAH6720409.1"/>
    <property type="molecule type" value="Genomic_DNA"/>
</dbReference>
<dbReference type="Proteomes" id="UP001152531">
    <property type="component" value="Unassembled WGS sequence"/>
</dbReference>
<evidence type="ECO:0000313" key="1">
    <source>
        <dbReference type="EMBL" id="CAH6720409.1"/>
    </source>
</evidence>
<organism evidence="1 2">
    <name type="scientific">[Candida] jaroonii</name>
    <dbReference type="NCBI Taxonomy" id="467808"/>
    <lineage>
        <taxon>Eukaryota</taxon>
        <taxon>Fungi</taxon>
        <taxon>Dikarya</taxon>
        <taxon>Ascomycota</taxon>
        <taxon>Saccharomycotina</taxon>
        <taxon>Pichiomycetes</taxon>
        <taxon>Debaryomycetaceae</taxon>
        <taxon>Yamadazyma</taxon>
    </lineage>
</organism>
<name>A0ACA9Y677_9ASCO</name>
<comment type="caution">
    <text evidence="1">The sequence shown here is derived from an EMBL/GenBank/DDBJ whole genome shotgun (WGS) entry which is preliminary data.</text>
</comment>
<gene>
    <name evidence="1" type="ORF">CLIB1444_03S11254</name>
</gene>
<protein>
    <submittedName>
        <fullName evidence="1">Adenylyl cyclase-associated protein</fullName>
    </submittedName>
</protein>